<gene>
    <name evidence="3" type="ORF">MA20_15845</name>
</gene>
<name>A0A0A3XZU1_BRAJP</name>
<dbReference type="CDD" id="cd10456">
    <property type="entry name" value="GIY-YIG_UPF0213"/>
    <property type="match status" value="1"/>
</dbReference>
<dbReference type="EMBL" id="JRPN01000014">
    <property type="protein sequence ID" value="KGT78839.1"/>
    <property type="molecule type" value="Genomic_DNA"/>
</dbReference>
<dbReference type="Pfam" id="PF01541">
    <property type="entry name" value="GIY-YIG"/>
    <property type="match status" value="1"/>
</dbReference>
<protein>
    <submittedName>
        <fullName evidence="3">Excinuclease ABC subunit C</fullName>
    </submittedName>
</protein>
<dbReference type="PANTHER" id="PTHR34477:SF1">
    <property type="entry name" value="UPF0213 PROTEIN YHBQ"/>
    <property type="match status" value="1"/>
</dbReference>
<dbReference type="AlphaFoldDB" id="A0A0A3XZU1"/>
<dbReference type="PANTHER" id="PTHR34477">
    <property type="entry name" value="UPF0213 PROTEIN YHBQ"/>
    <property type="match status" value="1"/>
</dbReference>
<reference evidence="3 4" key="1">
    <citation type="submission" date="2014-09" db="EMBL/GenBank/DDBJ databases">
        <title>Draft genome of Bradyrhizobium japonicum Is-34.</title>
        <authorList>
            <person name="Tsurumaru H."/>
            <person name="Yamakawa T."/>
            <person name="Hashimoto S."/>
            <person name="Okizaki K."/>
            <person name="Kanesaki Y."/>
            <person name="Yoshikawa H."/>
            <person name="Yajima S."/>
        </authorList>
    </citation>
    <scope>NUCLEOTIDE SEQUENCE [LARGE SCALE GENOMIC DNA]</scope>
    <source>
        <strain evidence="3 4">Is-34</strain>
    </source>
</reference>
<evidence type="ECO:0000313" key="4">
    <source>
        <dbReference type="Proteomes" id="UP000030377"/>
    </source>
</evidence>
<dbReference type="RefSeq" id="WP_028146992.1">
    <property type="nucleotide sequence ID" value="NZ_CP126005.1"/>
</dbReference>
<comment type="caution">
    <text evidence="3">The sequence shown here is derived from an EMBL/GenBank/DDBJ whole genome shotgun (WGS) entry which is preliminary data.</text>
</comment>
<feature type="domain" description="GIY-YIG" evidence="2">
    <location>
        <begin position="1"/>
        <end position="78"/>
    </location>
</feature>
<evidence type="ECO:0000259" key="2">
    <source>
        <dbReference type="PROSITE" id="PS50164"/>
    </source>
</evidence>
<dbReference type="eggNOG" id="COG2827">
    <property type="taxonomic scope" value="Bacteria"/>
</dbReference>
<dbReference type="SUPFAM" id="SSF82771">
    <property type="entry name" value="GIY-YIG endonuclease"/>
    <property type="match status" value="1"/>
</dbReference>
<evidence type="ECO:0000313" key="3">
    <source>
        <dbReference type="EMBL" id="KGT78839.1"/>
    </source>
</evidence>
<evidence type="ECO:0000256" key="1">
    <source>
        <dbReference type="ARBA" id="ARBA00007435"/>
    </source>
</evidence>
<dbReference type="InterPro" id="IPR035901">
    <property type="entry name" value="GIY-YIG_endonuc_sf"/>
</dbReference>
<organism evidence="3 4">
    <name type="scientific">Bradyrhizobium japonicum</name>
    <dbReference type="NCBI Taxonomy" id="375"/>
    <lineage>
        <taxon>Bacteria</taxon>
        <taxon>Pseudomonadati</taxon>
        <taxon>Pseudomonadota</taxon>
        <taxon>Alphaproteobacteria</taxon>
        <taxon>Hyphomicrobiales</taxon>
        <taxon>Nitrobacteraceae</taxon>
        <taxon>Bradyrhizobium</taxon>
    </lineage>
</organism>
<dbReference type="InterPro" id="IPR050190">
    <property type="entry name" value="UPF0213_domain"/>
</dbReference>
<dbReference type="InterPro" id="IPR000305">
    <property type="entry name" value="GIY-YIG_endonuc"/>
</dbReference>
<proteinExistence type="inferred from homology"/>
<comment type="similarity">
    <text evidence="1">Belongs to the UPF0213 family.</text>
</comment>
<dbReference type="PROSITE" id="PS50164">
    <property type="entry name" value="GIY_YIG"/>
    <property type="match status" value="1"/>
</dbReference>
<dbReference type="Gene3D" id="3.40.1440.10">
    <property type="entry name" value="GIY-YIG endonuclease"/>
    <property type="match status" value="1"/>
</dbReference>
<sequence>MGIYVYMLRCADGSFYIGSATGEDVSRRVDEHNAGAYPGYTYSRRPVVLMWSEYFDRITDGIAAERQLKGWSRAKKEALIRSDWGSVSQLARRRAGAPRSKK</sequence>
<accession>A0A0A3XZU1</accession>
<dbReference type="Proteomes" id="UP000030377">
    <property type="component" value="Unassembled WGS sequence"/>
</dbReference>